<reference evidence="8 9" key="2">
    <citation type="submission" date="2024-05" db="EMBL/GenBank/DDBJ databases">
        <authorList>
            <person name="Chen Y."/>
            <person name="Shah S."/>
            <person name="Dougan E. K."/>
            <person name="Thang M."/>
            <person name="Chan C."/>
        </authorList>
    </citation>
    <scope>NUCLEOTIDE SEQUENCE [LARGE SCALE GENOMIC DNA]</scope>
</reference>
<dbReference type="GO" id="GO:0005856">
    <property type="term" value="C:cytoskeleton"/>
    <property type="evidence" value="ECO:0007669"/>
    <property type="project" value="UniProtKB-SubCell"/>
</dbReference>
<feature type="compositionally biased region" description="Basic residues" evidence="5">
    <location>
        <begin position="824"/>
        <end position="835"/>
    </location>
</feature>
<feature type="region of interest" description="Disordered" evidence="5">
    <location>
        <begin position="796"/>
        <end position="838"/>
    </location>
</feature>
<dbReference type="Gene3D" id="3.90.640.10">
    <property type="entry name" value="Actin, Chain A, domain 4"/>
    <property type="match status" value="1"/>
</dbReference>
<dbReference type="PANTHER" id="PTHR11937">
    <property type="entry name" value="ACTIN"/>
    <property type="match status" value="1"/>
</dbReference>
<dbReference type="SUPFAM" id="SSF53067">
    <property type="entry name" value="Actin-like ATPase domain"/>
    <property type="match status" value="2"/>
</dbReference>
<comment type="catalytic activity">
    <reaction evidence="3">
        <text>ATP + H2O = ADP + phosphate + H(+)</text>
        <dbReference type="Rhea" id="RHEA:13065"/>
        <dbReference type="ChEBI" id="CHEBI:15377"/>
        <dbReference type="ChEBI" id="CHEBI:15378"/>
        <dbReference type="ChEBI" id="CHEBI:30616"/>
        <dbReference type="ChEBI" id="CHEBI:43474"/>
        <dbReference type="ChEBI" id="CHEBI:456216"/>
    </reaction>
</comment>
<reference evidence="7" key="1">
    <citation type="submission" date="2022-10" db="EMBL/GenBank/DDBJ databases">
        <authorList>
            <person name="Chen Y."/>
            <person name="Dougan E. K."/>
            <person name="Chan C."/>
            <person name="Rhodes N."/>
            <person name="Thang M."/>
        </authorList>
    </citation>
    <scope>NUCLEOTIDE SEQUENCE</scope>
</reference>
<gene>
    <name evidence="7" type="ORF">C1SCF055_LOCUS37954</name>
</gene>
<evidence type="ECO:0000256" key="6">
    <source>
        <dbReference type="SAM" id="Phobius"/>
    </source>
</evidence>
<dbReference type="FunFam" id="3.30.420.40:FF:000050">
    <property type="entry name" value="Actin, alpha skeletal muscle"/>
    <property type="match status" value="1"/>
</dbReference>
<evidence type="ECO:0000256" key="2">
    <source>
        <dbReference type="ARBA" id="ARBA00023212"/>
    </source>
</evidence>
<keyword evidence="6" id="KW-0472">Membrane</keyword>
<feature type="compositionally biased region" description="Basic and acidic residues" evidence="5">
    <location>
        <begin position="1465"/>
        <end position="1477"/>
    </location>
</feature>
<organism evidence="7">
    <name type="scientific">Cladocopium goreaui</name>
    <dbReference type="NCBI Taxonomy" id="2562237"/>
    <lineage>
        <taxon>Eukaryota</taxon>
        <taxon>Sar</taxon>
        <taxon>Alveolata</taxon>
        <taxon>Dinophyceae</taxon>
        <taxon>Suessiales</taxon>
        <taxon>Symbiodiniaceae</taxon>
        <taxon>Cladocopium</taxon>
    </lineage>
</organism>
<evidence type="ECO:0000256" key="1">
    <source>
        <dbReference type="ARBA" id="ARBA00004245"/>
    </source>
</evidence>
<keyword evidence="2" id="KW-0963">Cytoplasm</keyword>
<evidence type="ECO:0000313" key="9">
    <source>
        <dbReference type="Proteomes" id="UP001152797"/>
    </source>
</evidence>
<evidence type="ECO:0000256" key="3">
    <source>
        <dbReference type="ARBA" id="ARBA00049360"/>
    </source>
</evidence>
<keyword evidence="2" id="KW-0206">Cytoskeleton</keyword>
<keyword evidence="6" id="KW-1133">Transmembrane helix</keyword>
<comment type="subcellular location">
    <subcellularLocation>
        <location evidence="1">Cytoplasm</location>
        <location evidence="1">Cytoskeleton</location>
    </subcellularLocation>
</comment>
<dbReference type="EMBL" id="CAMXCT030005657">
    <property type="protein sequence ID" value="CAL4800246.1"/>
    <property type="molecule type" value="Genomic_DNA"/>
</dbReference>
<dbReference type="Gene3D" id="3.30.420.40">
    <property type="match status" value="2"/>
</dbReference>
<proteinExistence type="inferred from homology"/>
<sequence>MTPPVIAPSSSAAAAAGSTDVPVTPRTNLTTRAHGEEETADEQIHKKAKVEDTKKPRLMQLSEQHSAMTRAVKFDDGSEFHTKDDCSQDLKMTDHAEDEDHWQDDPSASSFAGVPLQLWSDADINVKPEEPPQWIDDLAGETELSRLTSMGVFQREADYDGIAEKSHQLSTKFVRDWWGRFTFQSRLDVDPWFFMDVAWPAVEPGLLSFLQRVFVTPLRLDAAAFDGEIDCEEVLVAAFPHMVDEERRDATAVLMQWKAEVSRRKYSLLLAQVMISAQLPVVALIQTLDDANSAWIHIFAARRANTLKSRYKVWKPFEKWLEMHRGYLFPQSVKDAIDYMQHRVDNGCGRTVLESLSITLCMLEQLGRVPDSAKISEDPLWKGHIKSWTAELSEEAPPRKPAEMFTVAMVIALELLVVEESEPIFTRALAWVLLVMIWGAMRCDDVQAIIPRRSFLSNFGLKLILGKSKTTGPDKVQKEVAVHIFRTVSLTGEDWLRSGFNIWESEEFSFPRDYMVMEPSKDWTKVKRKFVTPSGLSSLISKLCDAAEKAGANPNRIKERHSVLSDWGGKHSLGGVYPTLTPLEGDWDDRVDGDGDEMDLAARVADIAQKDTVGDVHTAKYFITISRRTCLRRLHLSGCFVKPDRHYGNLRKFTALGDDRASIRTKAKAKMPTTTEEYRKTMKVEAYTWLCMASRYKAKHWLHGLTMEPFLKFTEYILGDRVFGIQIPAASGEASQQKVRPEWSIVLAYEQKLRKEAMKKVLEGHTLSESLLAVIRDPDLKEAYFTTPVSLRSALSEPQQSNKWPRFNSKGGFSGKQSSSFSKGKGKHSKGKSKGKPIDQRLKGLSLAWRSKVDEANTFVDRQVASSTDRHEEVKHRRLDETEFLAVAQNYPSAQISAKELEQKFREEEDLGRMHPSKMGVLREEFGDRLRIASMAAIQKPDGSVRPLHDATHSVMVNHAIQYQDKIECPGPAEIAAIVREATETKEAPFCVSADIRVAGTPFGYHKFKGGFASEFVGFQIRYDLTEVGISTKRGTWIIDWIDRAKANRYVIQASDFAEFLGRLGFIAQLLVWLKPHLSPLFSWAAVTAAGTVCRLPDTVILTLQYIANEFKRETFLISACRPQHFRGERFRTDAKCTTEFVVLAGWEIGTKRWFSIKLGPTEVPYLFKPGIGAQWASTSAELLASWLALHMFGWLAETRERKAIEVSLVGGTDIRANESLTSKRSTTRWPLMGINMQLSSALSRARLSLGLRWRPRDENTEADQLTNENFEGFDDKLRLHVCWSTLDLQVLEGLLRTREEFEAARATARELAKQVLSSKRLKILLRDIGIFDDDGANPIQAEERREVHDDDHSRLVYVILFVWCTAMALLLAAAVWMGIKRIRAIEADAGHLALQVAQADTTLGEYMAAIPEVQRSVGQVRNQDLHGLVDDTDPPAATATTAASSSNDPGVWSGVVYGEGGESESERTEDHLLNPDRDISTRQGELETSIDDLHLQLNVALAEENWSDAGEIQRTILMLLDHTHNQGIRDDGNQRGKTQQWNHSQAQKLRGCLPLQDMTAHFGQLLCFVWMPVNAGIAGEEAPRCIFPAVVGKPKHGVMMPGTDKREYYLGEAAIAKRGVLTLSYPIEHGVVKDWSEMEKVWHHTFFDALRVNPEDQPCIVSEAPLNPKKNRERMVEMLFEKFSCPAAYIVIQAVMSLYSSGRTTGTVVDSGDGVTHTVPVYEGYALPHAIQRLDLAGRDLSEYMTKVLLESGCSMSSSSEKDIVREMKENLCYVCSGDWKTEMQSAQGRPTDFAKIFDLPDGQKVSLMTERFRVPEVMFDPMIAGRELPVLHKSVYQCIQACDIDLRRDLFNNIVLSGGNTMFPGIAERLESELKALAPQKINVKVVANPHRRYIVWMGASILSQLSSFGSMLISLLPNTPLSILPFLAHADSCAFSITSKGCNTALSEDRVWEEMLVEQFGSVIQFYAAFVASLQSNPQAQLAENIVPVDRDKLLQLLDGLPKDCARQVYMRVALTTCKPFVLQPRARLVLEIHELSDWNKHHKRLLLLRQAERISLALSNRVATDRLREIIKSTNLELLALEAVAAGEGKLLRPPELQEGIAWNAEMEMSLVKILERRAEQRRNWFRKQREFLLQDLYRDMPMRA</sequence>
<protein>
    <submittedName>
        <fullName evidence="8">Actin</fullName>
    </submittedName>
</protein>
<dbReference type="InterPro" id="IPR004000">
    <property type="entry name" value="Actin"/>
</dbReference>
<feature type="region of interest" description="Disordered" evidence="5">
    <location>
        <begin position="1"/>
        <end position="56"/>
    </location>
</feature>
<comment type="similarity">
    <text evidence="4">Belongs to the actin family.</text>
</comment>
<feature type="compositionally biased region" description="Low complexity" evidence="5">
    <location>
        <begin position="809"/>
        <end position="823"/>
    </location>
</feature>
<comment type="caution">
    <text evidence="7">The sequence shown here is derived from an EMBL/GenBank/DDBJ whole genome shotgun (WGS) entry which is preliminary data.</text>
</comment>
<dbReference type="EMBL" id="CAMXCT020005657">
    <property type="protein sequence ID" value="CAL1166309.1"/>
    <property type="molecule type" value="Genomic_DNA"/>
</dbReference>
<evidence type="ECO:0000256" key="5">
    <source>
        <dbReference type="SAM" id="MobiDB-lite"/>
    </source>
</evidence>
<evidence type="ECO:0000313" key="7">
    <source>
        <dbReference type="EMBL" id="CAI4012934.1"/>
    </source>
</evidence>
<dbReference type="InterPro" id="IPR043129">
    <property type="entry name" value="ATPase_NBD"/>
</dbReference>
<dbReference type="SMART" id="SM00268">
    <property type="entry name" value="ACTIN"/>
    <property type="match status" value="1"/>
</dbReference>
<feature type="compositionally biased region" description="Low complexity" evidence="5">
    <location>
        <begin position="1435"/>
        <end position="1457"/>
    </location>
</feature>
<dbReference type="CDD" id="cd13397">
    <property type="entry name" value="ASKHA_NBD_actin_Arp-T1-3"/>
    <property type="match status" value="1"/>
</dbReference>
<accession>A0A9P1DPP3</accession>
<feature type="compositionally biased region" description="Low complexity" evidence="5">
    <location>
        <begin position="7"/>
        <end position="18"/>
    </location>
</feature>
<dbReference type="FunFam" id="3.90.640.10:FF:000007">
    <property type="entry name" value="Actin like 7B"/>
    <property type="match status" value="1"/>
</dbReference>
<dbReference type="PRINTS" id="PR00190">
    <property type="entry name" value="ACTIN"/>
</dbReference>
<dbReference type="Pfam" id="PF00022">
    <property type="entry name" value="Actin"/>
    <property type="match status" value="1"/>
</dbReference>
<evidence type="ECO:0000256" key="4">
    <source>
        <dbReference type="RuleBase" id="RU000487"/>
    </source>
</evidence>
<dbReference type="Proteomes" id="UP001152797">
    <property type="component" value="Unassembled WGS sequence"/>
</dbReference>
<feature type="region of interest" description="Disordered" evidence="5">
    <location>
        <begin position="1427"/>
        <end position="1477"/>
    </location>
</feature>
<feature type="compositionally biased region" description="Basic and acidic residues" evidence="5">
    <location>
        <begin position="33"/>
        <end position="55"/>
    </location>
</feature>
<keyword evidence="6" id="KW-0812">Transmembrane</keyword>
<name>A0A9P1DPP3_9DINO</name>
<dbReference type="EMBL" id="CAMXCT010005657">
    <property type="protein sequence ID" value="CAI4012934.1"/>
    <property type="molecule type" value="Genomic_DNA"/>
</dbReference>
<feature type="transmembrane region" description="Helical" evidence="6">
    <location>
        <begin position="1356"/>
        <end position="1377"/>
    </location>
</feature>
<evidence type="ECO:0000313" key="8">
    <source>
        <dbReference type="EMBL" id="CAL4800246.1"/>
    </source>
</evidence>
<keyword evidence="9" id="KW-1185">Reference proteome</keyword>